<evidence type="ECO:0000313" key="2">
    <source>
        <dbReference type="Proteomes" id="UP001066276"/>
    </source>
</evidence>
<name>A0AAV7Q7U4_PLEWA</name>
<keyword evidence="2" id="KW-1185">Reference proteome</keyword>
<dbReference type="PROSITE" id="PS51257">
    <property type="entry name" value="PROKAR_LIPOPROTEIN"/>
    <property type="match status" value="1"/>
</dbReference>
<sequence length="97" mass="10397">MEGVRGTGVGPTVTLVLMQACEEAENTGAQQQGNPSVQPETWEYSSADEPTACHHWHAAKQLHLQQDSPELPQATPGRVIVQKGQCGPATVCRCYAP</sequence>
<comment type="caution">
    <text evidence="1">The sequence shown here is derived from an EMBL/GenBank/DDBJ whole genome shotgun (WGS) entry which is preliminary data.</text>
</comment>
<organism evidence="1 2">
    <name type="scientific">Pleurodeles waltl</name>
    <name type="common">Iberian ribbed newt</name>
    <dbReference type="NCBI Taxonomy" id="8319"/>
    <lineage>
        <taxon>Eukaryota</taxon>
        <taxon>Metazoa</taxon>
        <taxon>Chordata</taxon>
        <taxon>Craniata</taxon>
        <taxon>Vertebrata</taxon>
        <taxon>Euteleostomi</taxon>
        <taxon>Amphibia</taxon>
        <taxon>Batrachia</taxon>
        <taxon>Caudata</taxon>
        <taxon>Salamandroidea</taxon>
        <taxon>Salamandridae</taxon>
        <taxon>Pleurodelinae</taxon>
        <taxon>Pleurodeles</taxon>
    </lineage>
</organism>
<reference evidence="1" key="1">
    <citation type="journal article" date="2022" name="bioRxiv">
        <title>Sequencing and chromosome-scale assembly of the giantPleurodeles waltlgenome.</title>
        <authorList>
            <person name="Brown T."/>
            <person name="Elewa A."/>
            <person name="Iarovenko S."/>
            <person name="Subramanian E."/>
            <person name="Araus A.J."/>
            <person name="Petzold A."/>
            <person name="Susuki M."/>
            <person name="Suzuki K.-i.T."/>
            <person name="Hayashi T."/>
            <person name="Toyoda A."/>
            <person name="Oliveira C."/>
            <person name="Osipova E."/>
            <person name="Leigh N.D."/>
            <person name="Simon A."/>
            <person name="Yun M.H."/>
        </authorList>
    </citation>
    <scope>NUCLEOTIDE SEQUENCE</scope>
    <source>
        <strain evidence="1">20211129_DDA</strain>
        <tissue evidence="1">Liver</tissue>
    </source>
</reference>
<accession>A0AAV7Q7U4</accession>
<proteinExistence type="predicted"/>
<dbReference type="Proteomes" id="UP001066276">
    <property type="component" value="Chromosome 6"/>
</dbReference>
<evidence type="ECO:0000313" key="1">
    <source>
        <dbReference type="EMBL" id="KAJ1136403.1"/>
    </source>
</evidence>
<gene>
    <name evidence="1" type="ORF">NDU88_002820</name>
</gene>
<dbReference type="AlphaFoldDB" id="A0AAV7Q7U4"/>
<dbReference type="EMBL" id="JANPWB010000010">
    <property type="protein sequence ID" value="KAJ1136403.1"/>
    <property type="molecule type" value="Genomic_DNA"/>
</dbReference>
<protein>
    <submittedName>
        <fullName evidence="1">Uncharacterized protein</fullName>
    </submittedName>
</protein>